<comment type="caution">
    <text evidence="10">The sequence shown here is derived from an EMBL/GenBank/DDBJ whole genome shotgun (WGS) entry which is preliminary data.</text>
</comment>
<proteinExistence type="predicted"/>
<sequence>MIKCGEDRVDEMSVMFPTTKHLKLKNQSPNDQVLKMVQDLPRTEDWKLTVSRKCFDEAVREFAKAENELVAKLNAETQKRLNALKCQMDEDHACVYKSCLETSVKDMDGMTDEYNKLRSFVLQSDASLDELKKERDRLQLQVKELTDKIHGMAEQDEAIMAAVDAKVEEWKQVFSKKEEESLRSQEDVQERDIQIKMLKKDKELLLATRQRKMEELKSKLDAAESRAADAEQVLNVTKDHVEEKEKALDEALVRLRQFESGSLSLDAALAEIKQCSNQIKDMTEEKRSSVVLEKELRLLDAKFKAKVGELSKVKQDQEALLRDFLQTIGTKQQASSCDGDITVGGMGDWTSNPAQQVKSQILQLVERNQDLNQKLKQAHEETTRSFSQLSDAKEKLHSTCRSFFKKLEEKEAALSEAEDNVKSMDRVINELRGQLSTPSTRDSLRHEVCQSESHRTLKLAQQTIKDLHGQLDKKENVIKKLHKQAEQNQKDMREKYREELGRLEQKLTSHMDSSLGCFKQQAQELMDMSTFEVPNAKQLELLKEIVDEQECSLISLTEELRLTSGELEQRRMTLETQAKKHADEVSITEAGHASQVRALTDEAEDLRRQVDQMEKEMNDLRAEVEAQNEANACAASNLEIGKLKAQVVHKDKQIKRLSKVLLDMRAEMTSAAEQRVRAEAAKQQDTLNVQQLIDKHTKDLEVQAQELRKELQAVQKSERTAKGQASTLKQE</sequence>
<evidence type="ECO:0000256" key="1">
    <source>
        <dbReference type="ARBA" id="ARBA00004120"/>
    </source>
</evidence>
<name>A0AAV6PM53_SOLSE</name>
<evidence type="ECO:0000256" key="4">
    <source>
        <dbReference type="ARBA" id="ARBA00022794"/>
    </source>
</evidence>
<evidence type="ECO:0000256" key="2">
    <source>
        <dbReference type="ARBA" id="ARBA00004300"/>
    </source>
</evidence>
<evidence type="ECO:0000313" key="10">
    <source>
        <dbReference type="EMBL" id="KAG7471764.1"/>
    </source>
</evidence>
<feature type="region of interest" description="Disordered" evidence="9">
    <location>
        <begin position="712"/>
        <end position="731"/>
    </location>
</feature>
<keyword evidence="7" id="KW-0966">Cell projection</keyword>
<protein>
    <submittedName>
        <fullName evidence="10">Centrosomal of 290 kDa isoform X1</fullName>
    </submittedName>
</protein>
<keyword evidence="6" id="KW-0206">Cytoskeleton</keyword>
<dbReference type="PANTHER" id="PTHR18879">
    <property type="entry name" value="CENTROSOMAL PROTEIN OF 290 KDA"/>
    <property type="match status" value="1"/>
</dbReference>
<accession>A0AAV6PM53</accession>
<dbReference type="GO" id="GO:1905515">
    <property type="term" value="P:non-motile cilium assembly"/>
    <property type="evidence" value="ECO:0007669"/>
    <property type="project" value="TreeGrafter"/>
</dbReference>
<dbReference type="PANTHER" id="PTHR18879:SF20">
    <property type="entry name" value="CENTROSOMAL PROTEIN OF 290 KDA"/>
    <property type="match status" value="1"/>
</dbReference>
<keyword evidence="3" id="KW-0963">Cytoplasm</keyword>
<feature type="coiled-coil region" evidence="8">
    <location>
        <begin position="199"/>
        <end position="285"/>
    </location>
</feature>
<dbReference type="GO" id="GO:0034451">
    <property type="term" value="C:centriolar satellite"/>
    <property type="evidence" value="ECO:0007669"/>
    <property type="project" value="TreeGrafter"/>
</dbReference>
<feature type="coiled-coil region" evidence="8">
    <location>
        <begin position="121"/>
        <end position="155"/>
    </location>
</feature>
<dbReference type="EMBL" id="JAGKHQ010000142">
    <property type="protein sequence ID" value="KAG7471764.1"/>
    <property type="molecule type" value="Genomic_DNA"/>
</dbReference>
<evidence type="ECO:0000256" key="5">
    <source>
        <dbReference type="ARBA" id="ARBA00023054"/>
    </source>
</evidence>
<feature type="non-terminal residue" evidence="10">
    <location>
        <position position="731"/>
    </location>
</feature>
<evidence type="ECO:0000256" key="7">
    <source>
        <dbReference type="ARBA" id="ARBA00023273"/>
    </source>
</evidence>
<evidence type="ECO:0000256" key="8">
    <source>
        <dbReference type="SAM" id="Coils"/>
    </source>
</evidence>
<dbReference type="Proteomes" id="UP000693946">
    <property type="component" value="Unassembled WGS sequence"/>
</dbReference>
<evidence type="ECO:0000313" key="11">
    <source>
        <dbReference type="Proteomes" id="UP000693946"/>
    </source>
</evidence>
<evidence type="ECO:0000256" key="3">
    <source>
        <dbReference type="ARBA" id="ARBA00022490"/>
    </source>
</evidence>
<keyword evidence="5 8" id="KW-0175">Coiled coil</keyword>
<gene>
    <name evidence="10" type="ORF">JOB18_018645</name>
</gene>
<keyword evidence="11" id="KW-1185">Reference proteome</keyword>
<keyword evidence="4" id="KW-0970">Cilium biogenesis/degradation</keyword>
<feature type="coiled-coil region" evidence="8">
    <location>
        <begin position="354"/>
        <end position="513"/>
    </location>
</feature>
<comment type="subcellular location">
    <subcellularLocation>
        <location evidence="1">Cytoplasm</location>
        <location evidence="1">Cytoskeleton</location>
        <location evidence="1">Cilium basal body</location>
    </subcellularLocation>
    <subcellularLocation>
        <location evidence="2">Cytoplasm</location>
        <location evidence="2">Cytoskeleton</location>
        <location evidence="2">Microtubule organizing center</location>
        <location evidence="2">Centrosome</location>
    </subcellularLocation>
</comment>
<dbReference type="GO" id="GO:0097711">
    <property type="term" value="P:ciliary basal body-plasma membrane docking"/>
    <property type="evidence" value="ECO:0007669"/>
    <property type="project" value="TreeGrafter"/>
</dbReference>
<dbReference type="GO" id="GO:0035869">
    <property type="term" value="C:ciliary transition zone"/>
    <property type="evidence" value="ECO:0007669"/>
    <property type="project" value="TreeGrafter"/>
</dbReference>
<feature type="coiled-coil region" evidence="8">
    <location>
        <begin position="596"/>
        <end position="637"/>
    </location>
</feature>
<dbReference type="AlphaFoldDB" id="A0AAV6PM53"/>
<evidence type="ECO:0000256" key="9">
    <source>
        <dbReference type="SAM" id="MobiDB-lite"/>
    </source>
</evidence>
<organism evidence="10 11">
    <name type="scientific">Solea senegalensis</name>
    <name type="common">Senegalese sole</name>
    <dbReference type="NCBI Taxonomy" id="28829"/>
    <lineage>
        <taxon>Eukaryota</taxon>
        <taxon>Metazoa</taxon>
        <taxon>Chordata</taxon>
        <taxon>Craniata</taxon>
        <taxon>Vertebrata</taxon>
        <taxon>Euteleostomi</taxon>
        <taxon>Actinopterygii</taxon>
        <taxon>Neopterygii</taxon>
        <taxon>Teleostei</taxon>
        <taxon>Neoteleostei</taxon>
        <taxon>Acanthomorphata</taxon>
        <taxon>Carangaria</taxon>
        <taxon>Pleuronectiformes</taxon>
        <taxon>Pleuronectoidei</taxon>
        <taxon>Soleidae</taxon>
        <taxon>Solea</taxon>
    </lineage>
</organism>
<reference evidence="10 11" key="1">
    <citation type="journal article" date="2021" name="Sci. Rep.">
        <title>Chromosome anchoring in Senegalese sole (Solea senegalensis) reveals sex-associated markers and genome rearrangements in flatfish.</title>
        <authorList>
            <person name="Guerrero-Cozar I."/>
            <person name="Gomez-Garrido J."/>
            <person name="Berbel C."/>
            <person name="Martinez-Blanch J.F."/>
            <person name="Alioto T."/>
            <person name="Claros M.G."/>
            <person name="Gagnaire P.A."/>
            <person name="Manchado M."/>
        </authorList>
    </citation>
    <scope>NUCLEOTIDE SEQUENCE [LARGE SCALE GENOMIC DNA]</scope>
    <source>
        <strain evidence="10">Sse05_10M</strain>
    </source>
</reference>
<evidence type="ECO:0000256" key="6">
    <source>
        <dbReference type="ARBA" id="ARBA00023212"/>
    </source>
</evidence>
<dbReference type="GO" id="GO:1905349">
    <property type="term" value="P:ciliary transition zone assembly"/>
    <property type="evidence" value="ECO:0007669"/>
    <property type="project" value="TreeGrafter"/>
</dbReference>
<feature type="compositionally biased region" description="Basic and acidic residues" evidence="9">
    <location>
        <begin position="712"/>
        <end position="721"/>
    </location>
</feature>
<dbReference type="InterPro" id="IPR026201">
    <property type="entry name" value="Cep290"/>
</dbReference>